<dbReference type="NCBIfam" id="TIGR01683">
    <property type="entry name" value="thiS"/>
    <property type="match status" value="1"/>
</dbReference>
<dbReference type="InterPro" id="IPR010035">
    <property type="entry name" value="Thi_S"/>
</dbReference>
<name>A0A1H7YAP5_9BACT</name>
<gene>
    <name evidence="1" type="ORF">SAMN04489760_11546</name>
</gene>
<dbReference type="InterPro" id="IPR003749">
    <property type="entry name" value="ThiS/MoaD-like"/>
</dbReference>
<dbReference type="EMBL" id="FOBS01000015">
    <property type="protein sequence ID" value="SEM43306.1"/>
    <property type="molecule type" value="Genomic_DNA"/>
</dbReference>
<dbReference type="Proteomes" id="UP000198744">
    <property type="component" value="Unassembled WGS sequence"/>
</dbReference>
<dbReference type="PANTHER" id="PTHR34472:SF1">
    <property type="entry name" value="SULFUR CARRIER PROTEIN THIS"/>
    <property type="match status" value="1"/>
</dbReference>
<accession>A0A1H7YAP5</accession>
<keyword evidence="2" id="KW-1185">Reference proteome</keyword>
<evidence type="ECO:0000313" key="2">
    <source>
        <dbReference type="Proteomes" id="UP000198744"/>
    </source>
</evidence>
<dbReference type="PANTHER" id="PTHR34472">
    <property type="entry name" value="SULFUR CARRIER PROTEIN THIS"/>
    <property type="match status" value="1"/>
</dbReference>
<dbReference type="InterPro" id="IPR012675">
    <property type="entry name" value="Beta-grasp_dom_sf"/>
</dbReference>
<sequence>MRVRINGREENLPDGLVSLQELVENRGLVPERVVVEVNLQVISREDWPTVRLQEEDSIEIVSFVGGG</sequence>
<dbReference type="SUPFAM" id="SSF54285">
    <property type="entry name" value="MoaD/ThiS"/>
    <property type="match status" value="1"/>
</dbReference>
<protein>
    <submittedName>
        <fullName evidence="1">Sulfur carrier protein</fullName>
    </submittedName>
</protein>
<dbReference type="Gene3D" id="3.10.20.30">
    <property type="match status" value="1"/>
</dbReference>
<dbReference type="AlphaFoldDB" id="A0A1H7YAP5"/>
<dbReference type="Pfam" id="PF02597">
    <property type="entry name" value="ThiS"/>
    <property type="match status" value="1"/>
</dbReference>
<dbReference type="CDD" id="cd00565">
    <property type="entry name" value="Ubl_ThiS"/>
    <property type="match status" value="1"/>
</dbReference>
<proteinExistence type="predicted"/>
<dbReference type="OrthoDB" id="197113at2"/>
<reference evidence="1 2" key="1">
    <citation type="submission" date="2016-10" db="EMBL/GenBank/DDBJ databases">
        <authorList>
            <person name="de Groot N.N."/>
        </authorList>
    </citation>
    <scope>NUCLEOTIDE SEQUENCE [LARGE SCALE GENOMIC DNA]</scope>
    <source>
        <strain evidence="1 2">DSM 8423</strain>
    </source>
</reference>
<dbReference type="STRING" id="43775.SAMN04489760_11546"/>
<dbReference type="InterPro" id="IPR016155">
    <property type="entry name" value="Mopterin_synth/thiamin_S_b"/>
</dbReference>
<evidence type="ECO:0000313" key="1">
    <source>
        <dbReference type="EMBL" id="SEM43306.1"/>
    </source>
</evidence>
<organism evidence="1 2">
    <name type="scientific">Syntrophus gentianae</name>
    <dbReference type="NCBI Taxonomy" id="43775"/>
    <lineage>
        <taxon>Bacteria</taxon>
        <taxon>Pseudomonadati</taxon>
        <taxon>Thermodesulfobacteriota</taxon>
        <taxon>Syntrophia</taxon>
        <taxon>Syntrophales</taxon>
        <taxon>Syntrophaceae</taxon>
        <taxon>Syntrophus</taxon>
    </lineage>
</organism>
<dbReference type="RefSeq" id="WP_093883718.1">
    <property type="nucleotide sequence ID" value="NZ_FOBS01000015.1"/>
</dbReference>